<evidence type="ECO:0000313" key="3">
    <source>
        <dbReference type="RefSeq" id="XP_022772292.1"/>
    </source>
</evidence>
<dbReference type="Pfam" id="PF05340">
    <property type="entry name" value="DUF740"/>
    <property type="match status" value="1"/>
</dbReference>
<reference evidence="3" key="1">
    <citation type="submission" date="2025-08" db="UniProtKB">
        <authorList>
            <consortium name="RefSeq"/>
        </authorList>
    </citation>
    <scope>IDENTIFICATION</scope>
    <source>
        <tissue evidence="3">Fruit stalk</tissue>
    </source>
</reference>
<dbReference type="InterPro" id="IPR008004">
    <property type="entry name" value="OCTOPUS-like"/>
</dbReference>
<sequence>MRSKYLMANYLRRSSKDVAGGRSKPNEGCKRHPKHRQSPGVCSLCLTEKLSQLSANSSSRCTTATKVAYSCSSSSSLSSYYSSSSSSSYSSPMHCYRFTTEGKGTSFSLLLFSRKNILTKSRSVAFASRMRSKEGEDKNKKCGFLSKLLHPKNTMRKEEATGLEHSRTVREILSSTRVH</sequence>
<dbReference type="RefSeq" id="XP_022772292.1">
    <property type="nucleotide sequence ID" value="XM_022916557.1"/>
</dbReference>
<dbReference type="Proteomes" id="UP000515121">
    <property type="component" value="Unplaced"/>
</dbReference>
<organism evidence="2 3">
    <name type="scientific">Durio zibethinus</name>
    <name type="common">Durian</name>
    <dbReference type="NCBI Taxonomy" id="66656"/>
    <lineage>
        <taxon>Eukaryota</taxon>
        <taxon>Viridiplantae</taxon>
        <taxon>Streptophyta</taxon>
        <taxon>Embryophyta</taxon>
        <taxon>Tracheophyta</taxon>
        <taxon>Spermatophyta</taxon>
        <taxon>Magnoliopsida</taxon>
        <taxon>eudicotyledons</taxon>
        <taxon>Gunneridae</taxon>
        <taxon>Pentapetalae</taxon>
        <taxon>rosids</taxon>
        <taxon>malvids</taxon>
        <taxon>Malvales</taxon>
        <taxon>Malvaceae</taxon>
        <taxon>Helicteroideae</taxon>
        <taxon>Durio</taxon>
    </lineage>
</organism>
<dbReference type="OrthoDB" id="688136at2759"/>
<dbReference type="PANTHER" id="PTHR34046">
    <property type="entry name" value="OS06G0218800 PROTEIN"/>
    <property type="match status" value="1"/>
</dbReference>
<evidence type="ECO:0000256" key="1">
    <source>
        <dbReference type="SAM" id="MobiDB-lite"/>
    </source>
</evidence>
<name>A0A6P6B563_DURZI</name>
<protein>
    <submittedName>
        <fullName evidence="3">Uncharacterized protein LOC111314936</fullName>
    </submittedName>
</protein>
<dbReference type="AlphaFoldDB" id="A0A6P6B563"/>
<keyword evidence="2" id="KW-1185">Reference proteome</keyword>
<proteinExistence type="predicted"/>
<feature type="region of interest" description="Disordered" evidence="1">
    <location>
        <begin position="16"/>
        <end position="38"/>
    </location>
</feature>
<dbReference type="KEGG" id="dzi:111314936"/>
<evidence type="ECO:0000313" key="2">
    <source>
        <dbReference type="Proteomes" id="UP000515121"/>
    </source>
</evidence>
<gene>
    <name evidence="3" type="primary">LOC111314936</name>
</gene>
<dbReference type="GeneID" id="111314936"/>
<dbReference type="PANTHER" id="PTHR34046:SF7">
    <property type="entry name" value="DUF740 FAMILY PROTEIN"/>
    <property type="match status" value="1"/>
</dbReference>
<accession>A0A6P6B563</accession>